<feature type="domain" description="GH18" evidence="8">
    <location>
        <begin position="40"/>
        <end position="385"/>
    </location>
</feature>
<evidence type="ECO:0000256" key="6">
    <source>
        <dbReference type="RuleBase" id="RU000489"/>
    </source>
</evidence>
<dbReference type="PANTHER" id="PTHR11177">
    <property type="entry name" value="CHITINASE"/>
    <property type="match status" value="1"/>
</dbReference>
<dbReference type="SUPFAM" id="SSF51445">
    <property type="entry name" value="(Trans)glycosidases"/>
    <property type="match status" value="1"/>
</dbReference>
<proteinExistence type="inferred from homology"/>
<dbReference type="Pfam" id="PF00704">
    <property type="entry name" value="Glyco_hydro_18"/>
    <property type="match status" value="1"/>
</dbReference>
<evidence type="ECO:0000256" key="1">
    <source>
        <dbReference type="ARBA" id="ARBA00000822"/>
    </source>
</evidence>
<evidence type="ECO:0000256" key="4">
    <source>
        <dbReference type="ARBA" id="ARBA00023024"/>
    </source>
</evidence>
<dbReference type="PROSITE" id="PS01095">
    <property type="entry name" value="GH18_1"/>
    <property type="match status" value="1"/>
</dbReference>
<dbReference type="InterPro" id="IPR001579">
    <property type="entry name" value="Glyco_hydro_18_chit_AS"/>
</dbReference>
<dbReference type="Proteomes" id="UP000247681">
    <property type="component" value="Unassembled WGS sequence"/>
</dbReference>
<dbReference type="CDD" id="cd06548">
    <property type="entry name" value="GH18_chitinase"/>
    <property type="match status" value="1"/>
</dbReference>
<evidence type="ECO:0000259" key="8">
    <source>
        <dbReference type="PROSITE" id="PS51910"/>
    </source>
</evidence>
<evidence type="ECO:0000313" key="9">
    <source>
        <dbReference type="EMBL" id="PXY46188.1"/>
    </source>
</evidence>
<gene>
    <name evidence="9" type="ORF">DMB68_03105</name>
</gene>
<keyword evidence="4" id="KW-0624">Polysaccharide degradation</keyword>
<sequence>MVHFKQYTMAIKSVFSILIISLFFACSSLERKQNQSKEDFKIIGYVAGYENFDPAKIDAGKLTHLNYAFANIVDGNVQFELATDKAKIESVMALKKQNPGLKIVYSIGGWVWSDQFSNIAAYAQSREKFAKSAVKLIKTYGFDGIDIDWEFPGQRAEDNAFRPSDKENFTLLLGELRKQLEIETKIDNKHYLLSIAAATDQEYINHTDLKKAHQYLDFINLMCYDFCNGWFYQTGHHANLYPSKEEKFGGNSISESVDRFFKEGVPAHKLILGIPFYGRKWEKVTPENNGLYQSALTGSAIVASWEIAAALKSGKFQELYDDSAKASYLWNAQDNIFISYETPKEIALKVTFIKQKKLGGAMFWEYSLDNNQELLNKLYQSAGQTKQRN</sequence>
<name>A0A2V4C4E9_9FLAO</name>
<keyword evidence="3 6" id="KW-0378">Hydrolase</keyword>
<dbReference type="PANTHER" id="PTHR11177:SF317">
    <property type="entry name" value="CHITINASE 12-RELATED"/>
    <property type="match status" value="1"/>
</dbReference>
<dbReference type="InterPro" id="IPR050314">
    <property type="entry name" value="Glycosyl_Hydrlase_18"/>
</dbReference>
<dbReference type="InterPro" id="IPR029070">
    <property type="entry name" value="Chitinase_insertion_sf"/>
</dbReference>
<dbReference type="InterPro" id="IPR017853">
    <property type="entry name" value="GH"/>
</dbReference>
<dbReference type="PROSITE" id="PS51910">
    <property type="entry name" value="GH18_2"/>
    <property type="match status" value="1"/>
</dbReference>
<dbReference type="SUPFAM" id="SSF54556">
    <property type="entry name" value="Chitinase insertion domain"/>
    <property type="match status" value="1"/>
</dbReference>
<dbReference type="GO" id="GO:0005975">
    <property type="term" value="P:carbohydrate metabolic process"/>
    <property type="evidence" value="ECO:0007669"/>
    <property type="project" value="InterPro"/>
</dbReference>
<dbReference type="AlphaFoldDB" id="A0A2V4C4E9"/>
<evidence type="ECO:0000313" key="10">
    <source>
        <dbReference type="Proteomes" id="UP000247681"/>
    </source>
</evidence>
<reference evidence="9 10" key="1">
    <citation type="submission" date="2018-05" db="EMBL/GenBank/DDBJ databases">
        <title>Flavobacterium sp. strain IMCC34758, incomplete genome.</title>
        <authorList>
            <person name="Joung Y."/>
        </authorList>
    </citation>
    <scope>NUCLEOTIDE SEQUENCE [LARGE SCALE GENOMIC DNA]</scope>
    <source>
        <strain evidence="9 10">IMCC34758</strain>
    </source>
</reference>
<dbReference type="GO" id="GO:0008061">
    <property type="term" value="F:chitin binding"/>
    <property type="evidence" value="ECO:0007669"/>
    <property type="project" value="InterPro"/>
</dbReference>
<comment type="catalytic activity">
    <reaction evidence="1">
        <text>Random endo-hydrolysis of N-acetyl-beta-D-glucosaminide (1-&gt;4)-beta-linkages in chitin and chitodextrins.</text>
        <dbReference type="EC" id="3.2.1.14"/>
    </reaction>
</comment>
<comment type="caution">
    <text evidence="9">The sequence shown here is derived from an EMBL/GenBank/DDBJ whole genome shotgun (WGS) entry which is preliminary data.</text>
</comment>
<keyword evidence="4" id="KW-0119">Carbohydrate metabolism</keyword>
<dbReference type="OrthoDB" id="9775889at2"/>
<keyword evidence="10" id="KW-1185">Reference proteome</keyword>
<evidence type="ECO:0000256" key="7">
    <source>
        <dbReference type="RuleBase" id="RU004453"/>
    </source>
</evidence>
<dbReference type="SMART" id="SM00636">
    <property type="entry name" value="Glyco_18"/>
    <property type="match status" value="1"/>
</dbReference>
<evidence type="ECO:0000256" key="2">
    <source>
        <dbReference type="ARBA" id="ARBA00012729"/>
    </source>
</evidence>
<dbReference type="Gene3D" id="3.20.20.80">
    <property type="entry name" value="Glycosidases"/>
    <property type="match status" value="1"/>
</dbReference>
<accession>A0A2V4C4E9</accession>
<dbReference type="GO" id="GO:0008843">
    <property type="term" value="F:endochitinase activity"/>
    <property type="evidence" value="ECO:0007669"/>
    <property type="project" value="UniProtKB-EC"/>
</dbReference>
<protein>
    <recommendedName>
        <fullName evidence="2">chitinase</fullName>
        <ecNumber evidence="2">3.2.1.14</ecNumber>
    </recommendedName>
</protein>
<dbReference type="GO" id="GO:0006032">
    <property type="term" value="P:chitin catabolic process"/>
    <property type="evidence" value="ECO:0007669"/>
    <property type="project" value="UniProtKB-KW"/>
</dbReference>
<comment type="similarity">
    <text evidence="7">Belongs to the glycosyl hydrolase 18 family.</text>
</comment>
<keyword evidence="4" id="KW-0146">Chitin degradation</keyword>
<dbReference type="PROSITE" id="PS51257">
    <property type="entry name" value="PROKAR_LIPOPROTEIN"/>
    <property type="match status" value="1"/>
</dbReference>
<evidence type="ECO:0000256" key="3">
    <source>
        <dbReference type="ARBA" id="ARBA00022801"/>
    </source>
</evidence>
<keyword evidence="5 6" id="KW-0326">Glycosidase</keyword>
<dbReference type="InterPro" id="IPR001223">
    <property type="entry name" value="Glyco_hydro18_cat"/>
</dbReference>
<dbReference type="EMBL" id="QJHL01000001">
    <property type="protein sequence ID" value="PXY46188.1"/>
    <property type="molecule type" value="Genomic_DNA"/>
</dbReference>
<dbReference type="Gene3D" id="3.10.50.10">
    <property type="match status" value="1"/>
</dbReference>
<dbReference type="EC" id="3.2.1.14" evidence="2"/>
<dbReference type="InterPro" id="IPR011583">
    <property type="entry name" value="Chitinase_II/V-like_cat"/>
</dbReference>
<organism evidence="9 10">
    <name type="scientific">Flavobacterium hydrophilum</name>
    <dbReference type="NCBI Taxonomy" id="2211445"/>
    <lineage>
        <taxon>Bacteria</taxon>
        <taxon>Pseudomonadati</taxon>
        <taxon>Bacteroidota</taxon>
        <taxon>Flavobacteriia</taxon>
        <taxon>Flavobacteriales</taxon>
        <taxon>Flavobacteriaceae</taxon>
        <taxon>Flavobacterium</taxon>
    </lineage>
</organism>
<evidence type="ECO:0000256" key="5">
    <source>
        <dbReference type="ARBA" id="ARBA00023295"/>
    </source>
</evidence>